<dbReference type="Proteomes" id="UP000198811">
    <property type="component" value="Unassembled WGS sequence"/>
</dbReference>
<dbReference type="CDD" id="cd09732">
    <property type="entry name" value="Csx1_III-U"/>
    <property type="match status" value="1"/>
</dbReference>
<evidence type="ECO:0000313" key="2">
    <source>
        <dbReference type="EMBL" id="SDL41694.1"/>
    </source>
</evidence>
<proteinExistence type="predicted"/>
<comment type="caution">
    <text evidence="2">The sequence shown here is derived from an EMBL/GenBank/DDBJ whole genome shotgun (WGS) entry which is preliminary data.</text>
</comment>
<protein>
    <submittedName>
        <fullName evidence="2">CRISPR-associated protein, TM1812 family</fullName>
    </submittedName>
</protein>
<sequence>MARKFLSVLGTSNYKDCYYHYENWESIYTNFIQEALIKNACKDWTCDDEIIIFLTDKARSENWFNKENEKRRLKERLEKFNIKVRDVDIPNAKNTEEIWSVFDIILESIQDNDEIIFDITHSFRSIPMLVLVVLNYAKVLKNIDINAIYYGAYEGRVKENDKEIAPIINLTAFNQLLEWSQAFNSFLEYGNSQQINKLAKKVLKSKLRNKDKEAFMIRDFVDRLNEFTNCIYTCRGKISNDNKSNNKNSIGIAYKNMSKFIDILVNKEDFEMEIRPLVPLFRKVKNRTEGFNQEDNLNTGLAVVKWSIDNNLTQQAYTALEETLKTYVCVRFNMDETDVEMREEVATKALRIKSMCISEDKWKVKKEHRDKIKYIVENLDDSIKKISGSVNKLRNDINHFGYSEDVSNYEKLNSNIKNLYEKLKETINKELEEE</sequence>
<accession>A0ABY0QP23</accession>
<dbReference type="SUPFAM" id="SSF160980">
    <property type="entry name" value="SSO1389-like"/>
    <property type="match status" value="1"/>
</dbReference>
<evidence type="ECO:0000313" key="3">
    <source>
        <dbReference type="Proteomes" id="UP000198811"/>
    </source>
</evidence>
<gene>
    <name evidence="2" type="ORF">SAMN05216497_1317</name>
</gene>
<dbReference type="EMBL" id="FNGL01000031">
    <property type="protein sequence ID" value="SDL41694.1"/>
    <property type="molecule type" value="Genomic_DNA"/>
</dbReference>
<name>A0ABY0QP23_CLOCO</name>
<dbReference type="NCBIfam" id="TIGR02549">
    <property type="entry name" value="CRISPR_DxTHG"/>
    <property type="match status" value="1"/>
</dbReference>
<organism evidence="2 3">
    <name type="scientific">Clostridium cochlearium</name>
    <dbReference type="NCBI Taxonomy" id="1494"/>
    <lineage>
        <taxon>Bacteria</taxon>
        <taxon>Bacillati</taxon>
        <taxon>Bacillota</taxon>
        <taxon>Clostridia</taxon>
        <taxon>Eubacteriales</taxon>
        <taxon>Clostridiaceae</taxon>
        <taxon>Clostridium</taxon>
    </lineage>
</organism>
<reference evidence="2 3" key="1">
    <citation type="submission" date="2016-10" db="EMBL/GenBank/DDBJ databases">
        <authorList>
            <person name="Varghese N."/>
            <person name="Submissions S."/>
        </authorList>
    </citation>
    <scope>NUCLEOTIDE SEQUENCE [LARGE SCALE GENOMIC DNA]</scope>
    <source>
        <strain evidence="2 3">NLAE-zl-C224</strain>
    </source>
</reference>
<feature type="coiled-coil region" evidence="1">
    <location>
        <begin position="376"/>
        <end position="433"/>
    </location>
</feature>
<evidence type="ECO:0000256" key="1">
    <source>
        <dbReference type="SAM" id="Coils"/>
    </source>
</evidence>
<dbReference type="InterPro" id="IPR013383">
    <property type="entry name" value="CRISPR-assoc_prot_DxTHG_CS"/>
</dbReference>
<keyword evidence="3" id="KW-1185">Reference proteome</keyword>
<keyword evidence="1" id="KW-0175">Coiled coil</keyword>
<dbReference type="RefSeq" id="WP_089867881.1">
    <property type="nucleotide sequence ID" value="NZ_FNGL01000031.1"/>
</dbReference>
<dbReference type="NCBIfam" id="TIGR02221">
    <property type="entry name" value="cas_TM1812"/>
    <property type="match status" value="1"/>
</dbReference>
<dbReference type="InterPro" id="IPR011742">
    <property type="entry name" value="CRISPR-assoc_prot_TM1812"/>
</dbReference>